<dbReference type="Proteomes" id="UP000230607">
    <property type="component" value="Chromosome 1"/>
</dbReference>
<evidence type="ECO:0000313" key="1">
    <source>
        <dbReference type="EMBL" id="SMH70938.1"/>
    </source>
</evidence>
<accession>A0A2H1FDU6</accession>
<name>A0A2H1FDU6_9ARCH</name>
<keyword evidence="2" id="KW-1185">Reference proteome</keyword>
<proteinExistence type="predicted"/>
<sequence>MNCKRCHHTSDAHMPSEESKSLVKFGKCIIRTCACSQFIEPIEEIDDDLV</sequence>
<reference evidence="2" key="1">
    <citation type="submission" date="2017-03" db="EMBL/GenBank/DDBJ databases">
        <authorList>
            <person name="Herbold C."/>
        </authorList>
    </citation>
    <scope>NUCLEOTIDE SEQUENCE [LARGE SCALE GENOMIC DNA]</scope>
</reference>
<organism evidence="1 2">
    <name type="scientific">Candidatus Nitrosotalea okcheonensis</name>
    <dbReference type="NCBI Taxonomy" id="1903276"/>
    <lineage>
        <taxon>Archaea</taxon>
        <taxon>Nitrososphaerota</taxon>
        <taxon>Nitrososphaeria</taxon>
        <taxon>Nitrosotaleales</taxon>
        <taxon>Nitrosotaleaceae</taxon>
        <taxon>Nitrosotalea</taxon>
    </lineage>
</organism>
<dbReference type="EMBL" id="LT841358">
    <property type="protein sequence ID" value="SMH70938.1"/>
    <property type="molecule type" value="Genomic_DNA"/>
</dbReference>
<gene>
    <name evidence="1" type="ORF">NCS_10745</name>
</gene>
<evidence type="ECO:0000313" key="2">
    <source>
        <dbReference type="Proteomes" id="UP000230607"/>
    </source>
</evidence>
<protein>
    <submittedName>
        <fullName evidence="1">Uncharacterized protein</fullName>
    </submittedName>
</protein>
<dbReference type="AlphaFoldDB" id="A0A2H1FDU6"/>